<evidence type="ECO:0000313" key="10">
    <source>
        <dbReference type="Proteomes" id="UP000192596"/>
    </source>
</evidence>
<dbReference type="Gene3D" id="3.20.20.70">
    <property type="entry name" value="Aldolase class I"/>
    <property type="match status" value="1"/>
</dbReference>
<comment type="catalytic activity">
    <reaction evidence="7">
        <text>(3S)-3-hydroxy-3-methylglutaryl-CoA = acetoacetate + acetyl-CoA</text>
        <dbReference type="Rhea" id="RHEA:24404"/>
        <dbReference type="ChEBI" id="CHEBI:13705"/>
        <dbReference type="ChEBI" id="CHEBI:43074"/>
        <dbReference type="ChEBI" id="CHEBI:57288"/>
        <dbReference type="EC" id="4.1.3.4"/>
    </reaction>
</comment>
<dbReference type="CDD" id="cd07938">
    <property type="entry name" value="DRE_TIM_HMGL"/>
    <property type="match status" value="1"/>
</dbReference>
<proteinExistence type="inferred from homology"/>
<reference evidence="10" key="1">
    <citation type="submission" date="2017-03" db="EMBL/GenBank/DDBJ databases">
        <title>Genomes of endolithic fungi from Antarctica.</title>
        <authorList>
            <person name="Coleine C."/>
            <person name="Masonjones S."/>
            <person name="Stajich J.E."/>
        </authorList>
    </citation>
    <scope>NUCLEOTIDE SEQUENCE [LARGE SCALE GENOMIC DNA]</scope>
    <source>
        <strain evidence="10">CCFEE 5527</strain>
    </source>
</reference>
<evidence type="ECO:0000259" key="8">
    <source>
        <dbReference type="PROSITE" id="PS50991"/>
    </source>
</evidence>
<evidence type="ECO:0000256" key="1">
    <source>
        <dbReference type="ARBA" id="ARBA00005143"/>
    </source>
</evidence>
<evidence type="ECO:0000313" key="9">
    <source>
        <dbReference type="EMBL" id="OQN96106.1"/>
    </source>
</evidence>
<dbReference type="GO" id="GO:0006552">
    <property type="term" value="P:L-leucine catabolic process"/>
    <property type="evidence" value="ECO:0007669"/>
    <property type="project" value="TreeGrafter"/>
</dbReference>
<comment type="similarity">
    <text evidence="2">Belongs to the HMG-CoA lyase family.</text>
</comment>
<dbReference type="UniPathway" id="UPA00896">
    <property type="reaction ID" value="UER00863"/>
</dbReference>
<dbReference type="Pfam" id="PF00378">
    <property type="entry name" value="ECH_1"/>
    <property type="match status" value="1"/>
</dbReference>
<name>A0A1V8SAD9_9PEZI</name>
<dbReference type="STRING" id="1507870.A0A1V8SAD9"/>
<gene>
    <name evidence="9" type="ORF">B0A48_18352</name>
</gene>
<organism evidence="9 10">
    <name type="scientific">Cryoendolithus antarcticus</name>
    <dbReference type="NCBI Taxonomy" id="1507870"/>
    <lineage>
        <taxon>Eukaryota</taxon>
        <taxon>Fungi</taxon>
        <taxon>Dikarya</taxon>
        <taxon>Ascomycota</taxon>
        <taxon>Pezizomycotina</taxon>
        <taxon>Dothideomycetes</taxon>
        <taxon>Dothideomycetidae</taxon>
        <taxon>Cladosporiales</taxon>
        <taxon>Cladosporiaceae</taxon>
        <taxon>Cryoendolithus</taxon>
    </lineage>
</organism>
<keyword evidence="10" id="KW-1185">Reference proteome</keyword>
<keyword evidence="6" id="KW-0456">Lyase</keyword>
<evidence type="ECO:0000256" key="7">
    <source>
        <dbReference type="ARBA" id="ARBA00049877"/>
    </source>
</evidence>
<dbReference type="PANTHER" id="PTHR42738:SF17">
    <property type="entry name" value="HYDROXYMETHYLGLUTARYL-COA LYASE"/>
    <property type="match status" value="1"/>
</dbReference>
<dbReference type="InterPro" id="IPR000891">
    <property type="entry name" value="PYR_CT"/>
</dbReference>
<comment type="caution">
    <text evidence="9">The sequence shown here is derived from an EMBL/GenBank/DDBJ whole genome shotgun (WGS) entry which is preliminary data.</text>
</comment>
<comment type="pathway">
    <text evidence="1">Metabolic intermediate metabolism; (S)-3-hydroxy-3-methylglutaryl-CoA degradation; acetoacetate from (S)-3-hydroxy-3-methylglutaryl-CoA: step 1/1.</text>
</comment>
<dbReference type="PANTHER" id="PTHR42738">
    <property type="entry name" value="HYDROXYMETHYLGLUTARYL-COA LYASE"/>
    <property type="match status" value="1"/>
</dbReference>
<dbReference type="Pfam" id="PF00682">
    <property type="entry name" value="HMGL-like"/>
    <property type="match status" value="1"/>
</dbReference>
<keyword evidence="4" id="KW-0479">Metal-binding</keyword>
<dbReference type="SUPFAM" id="SSF52096">
    <property type="entry name" value="ClpP/crotonase"/>
    <property type="match status" value="1"/>
</dbReference>
<keyword evidence="5" id="KW-0843">Virulence</keyword>
<dbReference type="InterPro" id="IPR043594">
    <property type="entry name" value="HMGL"/>
</dbReference>
<dbReference type="Proteomes" id="UP000192596">
    <property type="component" value="Unassembled WGS sequence"/>
</dbReference>
<dbReference type="InterPro" id="IPR001753">
    <property type="entry name" value="Enoyl-CoA_hydra/iso"/>
</dbReference>
<feature type="domain" description="Pyruvate carboxyltransferase" evidence="8">
    <location>
        <begin position="1"/>
        <end position="215"/>
    </location>
</feature>
<dbReference type="EMBL" id="NAJO01000072">
    <property type="protein sequence ID" value="OQN96106.1"/>
    <property type="molecule type" value="Genomic_DNA"/>
</dbReference>
<sequence>MSDEYVKSIVQSRNVRAPVLVSNVKGLEVARGYGIKEVAVFVSASEAFSRANINCSTQQGLDRARHVAKSAKQHGIAIRGYISCIFACPFDGPIPHAAVLNCVQQLLAIGCYEISLGDTVGVGVPADVSELANYLTNAGVPVEFPAGHFHDTYGQAISNVWAAYQCGIRVFDSSAGGMGGCPYTPGARGNLATEDLVYSLHQSGRSTGIDLTRLVRVGEWISQVLSAPNSSRAGSAIALKSAAKVSPESIPSVAKLKWSFQPSMPGLEILRSGTNLQITLDLPKNGNALIAVLIAAITSMFVDAAQDPNITRIVLSARGKYFCTSMDLSRDSPPVAKSESATDAQYARVTKLSNVIDNAPQVTIALAKGSSMTLSEGKLGLAPATISR</sequence>
<dbReference type="GO" id="GO:0046872">
    <property type="term" value="F:metal ion binding"/>
    <property type="evidence" value="ECO:0007669"/>
    <property type="project" value="UniProtKB-KW"/>
</dbReference>
<dbReference type="OrthoDB" id="10253869at2759"/>
<protein>
    <recommendedName>
        <fullName evidence="3">hydroxymethylglutaryl-CoA lyase</fullName>
        <ecNumber evidence="3">4.1.3.4</ecNumber>
    </recommendedName>
</protein>
<dbReference type="PROSITE" id="PS50991">
    <property type="entry name" value="PYR_CT"/>
    <property type="match status" value="1"/>
</dbReference>
<dbReference type="InterPro" id="IPR029045">
    <property type="entry name" value="ClpP/crotonase-like_dom_sf"/>
</dbReference>
<dbReference type="EC" id="4.1.3.4" evidence="3"/>
<dbReference type="Gene3D" id="3.90.226.10">
    <property type="entry name" value="2-enoyl-CoA Hydratase, Chain A, domain 1"/>
    <property type="match status" value="1"/>
</dbReference>
<evidence type="ECO:0000256" key="5">
    <source>
        <dbReference type="ARBA" id="ARBA00023026"/>
    </source>
</evidence>
<dbReference type="NCBIfam" id="NF004283">
    <property type="entry name" value="PRK05692.1"/>
    <property type="match status" value="1"/>
</dbReference>
<dbReference type="InterPro" id="IPR013785">
    <property type="entry name" value="Aldolase_TIM"/>
</dbReference>
<dbReference type="InParanoid" id="A0A1V8SAD9"/>
<evidence type="ECO:0000256" key="6">
    <source>
        <dbReference type="ARBA" id="ARBA00023239"/>
    </source>
</evidence>
<dbReference type="AlphaFoldDB" id="A0A1V8SAD9"/>
<dbReference type="GO" id="GO:0046951">
    <property type="term" value="P:ketone body biosynthetic process"/>
    <property type="evidence" value="ECO:0007669"/>
    <property type="project" value="TreeGrafter"/>
</dbReference>
<accession>A0A1V8SAD9</accession>
<evidence type="ECO:0000256" key="4">
    <source>
        <dbReference type="ARBA" id="ARBA00022723"/>
    </source>
</evidence>
<dbReference type="GO" id="GO:0004419">
    <property type="term" value="F:hydroxymethylglutaryl-CoA lyase activity"/>
    <property type="evidence" value="ECO:0007669"/>
    <property type="project" value="UniProtKB-EC"/>
</dbReference>
<evidence type="ECO:0000256" key="2">
    <source>
        <dbReference type="ARBA" id="ARBA00009405"/>
    </source>
</evidence>
<evidence type="ECO:0000256" key="3">
    <source>
        <dbReference type="ARBA" id="ARBA00012910"/>
    </source>
</evidence>
<dbReference type="SUPFAM" id="SSF51569">
    <property type="entry name" value="Aldolase"/>
    <property type="match status" value="1"/>
</dbReference>